<sequence>MTLLAISQTFGFAFLRKDGAFTYLTYSPVAIAFSLSNPVAERAQILNVGDVIALFDADEPDQPAVLFVQQAPPNETPALRTLTSEESKDEDKMAEKDCEGCDSETETQERSFLFKKLFLSHFVRPAPVPVAPPIRQRPVAPPSAFLIGTVYQPTSFVAAPIRTTGSTAGVLSIGGQTTMQLAQPSAGLLSSSVSQMSPGAGISGPQLMQGLFSGGQSAMQIIRPSMALPTAGASVLGSGLAGQQLLQRPFIGGQQAVQTVVPSTGFSAFSVDQGNGAGTRPAPLQVATGPSSTDALSTVQIARPGFFPNAAGQGNIGINIQQSGMSHSGSGSIPNSVATINISNAEIPEAETTELPATTEDASPCSVC</sequence>
<accession>A0ABQ9ZBP0</accession>
<proteinExistence type="predicted"/>
<dbReference type="Proteomes" id="UP001234178">
    <property type="component" value="Unassembled WGS sequence"/>
</dbReference>
<name>A0ABQ9ZBP0_9CRUS</name>
<protein>
    <submittedName>
        <fullName evidence="2">Uncharacterized protein</fullName>
    </submittedName>
</protein>
<gene>
    <name evidence="2" type="ORF">OUZ56_019084</name>
</gene>
<comment type="caution">
    <text evidence="2">The sequence shown here is derived from an EMBL/GenBank/DDBJ whole genome shotgun (WGS) entry which is preliminary data.</text>
</comment>
<dbReference type="EMBL" id="JAOYFB010000003">
    <property type="protein sequence ID" value="KAK4009940.1"/>
    <property type="molecule type" value="Genomic_DNA"/>
</dbReference>
<evidence type="ECO:0000256" key="1">
    <source>
        <dbReference type="SAM" id="MobiDB-lite"/>
    </source>
</evidence>
<evidence type="ECO:0000313" key="3">
    <source>
        <dbReference type="Proteomes" id="UP001234178"/>
    </source>
</evidence>
<organism evidence="2 3">
    <name type="scientific">Daphnia magna</name>
    <dbReference type="NCBI Taxonomy" id="35525"/>
    <lineage>
        <taxon>Eukaryota</taxon>
        <taxon>Metazoa</taxon>
        <taxon>Ecdysozoa</taxon>
        <taxon>Arthropoda</taxon>
        <taxon>Crustacea</taxon>
        <taxon>Branchiopoda</taxon>
        <taxon>Diplostraca</taxon>
        <taxon>Cladocera</taxon>
        <taxon>Anomopoda</taxon>
        <taxon>Daphniidae</taxon>
        <taxon>Daphnia</taxon>
    </lineage>
</organism>
<evidence type="ECO:0000313" key="2">
    <source>
        <dbReference type="EMBL" id="KAK4009940.1"/>
    </source>
</evidence>
<keyword evidence="3" id="KW-1185">Reference proteome</keyword>
<feature type="compositionally biased region" description="Low complexity" evidence="1">
    <location>
        <begin position="353"/>
        <end position="362"/>
    </location>
</feature>
<feature type="region of interest" description="Disordered" evidence="1">
    <location>
        <begin position="348"/>
        <end position="368"/>
    </location>
</feature>
<reference evidence="2 3" key="1">
    <citation type="journal article" date="2023" name="Nucleic Acids Res.">
        <title>The hologenome of Daphnia magna reveals possible DNA methylation and microbiome-mediated evolution of the host genome.</title>
        <authorList>
            <person name="Chaturvedi A."/>
            <person name="Li X."/>
            <person name="Dhandapani V."/>
            <person name="Marshall H."/>
            <person name="Kissane S."/>
            <person name="Cuenca-Cambronero M."/>
            <person name="Asole G."/>
            <person name="Calvet F."/>
            <person name="Ruiz-Romero M."/>
            <person name="Marangio P."/>
            <person name="Guigo R."/>
            <person name="Rago D."/>
            <person name="Mirbahai L."/>
            <person name="Eastwood N."/>
            <person name="Colbourne J.K."/>
            <person name="Zhou J."/>
            <person name="Mallon E."/>
            <person name="Orsini L."/>
        </authorList>
    </citation>
    <scope>NUCLEOTIDE SEQUENCE [LARGE SCALE GENOMIC DNA]</scope>
    <source>
        <strain evidence="2">LRV0_1</strain>
    </source>
</reference>